<name>A0A1H5X3V8_9ACTN</name>
<dbReference type="InterPro" id="IPR004363">
    <property type="entry name" value="Methylgl_synth"/>
</dbReference>
<dbReference type="InterPro" id="IPR005218">
    <property type="entry name" value="Diacylglycerol/lipid_kinase"/>
</dbReference>
<dbReference type="GO" id="GO:0008929">
    <property type="term" value="F:methylglyoxal synthase activity"/>
    <property type="evidence" value="ECO:0007669"/>
    <property type="project" value="InterPro"/>
</dbReference>
<keyword evidence="2" id="KW-0808">Transferase</keyword>
<dbReference type="GO" id="GO:0016301">
    <property type="term" value="F:kinase activity"/>
    <property type="evidence" value="ECO:0007669"/>
    <property type="project" value="UniProtKB-KW"/>
</dbReference>
<dbReference type="AlphaFoldDB" id="A0A1H5X3V8"/>
<feature type="domain" description="DAGKc" evidence="1">
    <location>
        <begin position="12"/>
        <end position="141"/>
    </location>
</feature>
<dbReference type="Pfam" id="PF19279">
    <property type="entry name" value="YegS_C"/>
    <property type="match status" value="1"/>
</dbReference>
<evidence type="ECO:0000313" key="2">
    <source>
        <dbReference type="EMBL" id="SEG06067.1"/>
    </source>
</evidence>
<dbReference type="GO" id="GO:0008654">
    <property type="term" value="P:phospholipid biosynthetic process"/>
    <property type="evidence" value="ECO:0007669"/>
    <property type="project" value="InterPro"/>
</dbReference>
<dbReference type="OrthoDB" id="142078at2"/>
<dbReference type="PROSITE" id="PS50146">
    <property type="entry name" value="DAGK"/>
    <property type="match status" value="1"/>
</dbReference>
<dbReference type="RefSeq" id="WP_103937043.1">
    <property type="nucleotide sequence ID" value="NZ_FNVO01000003.1"/>
</dbReference>
<organism evidence="2 3">
    <name type="scientific">Thermomonospora echinospora</name>
    <dbReference type="NCBI Taxonomy" id="1992"/>
    <lineage>
        <taxon>Bacteria</taxon>
        <taxon>Bacillati</taxon>
        <taxon>Actinomycetota</taxon>
        <taxon>Actinomycetes</taxon>
        <taxon>Streptosporangiales</taxon>
        <taxon>Thermomonosporaceae</taxon>
        <taxon>Thermomonospora</taxon>
    </lineage>
</organism>
<accession>A0A1H5X3V8</accession>
<dbReference type="InterPro" id="IPR017438">
    <property type="entry name" value="ATP-NAD_kinase_N"/>
</dbReference>
<dbReference type="Pfam" id="PF00781">
    <property type="entry name" value="DAGK_cat"/>
    <property type="match status" value="1"/>
</dbReference>
<keyword evidence="3" id="KW-1185">Reference proteome</keyword>
<reference evidence="3" key="1">
    <citation type="submission" date="2016-10" db="EMBL/GenBank/DDBJ databases">
        <authorList>
            <person name="Varghese N."/>
            <person name="Submissions S."/>
        </authorList>
    </citation>
    <scope>NUCLEOTIDE SEQUENCE [LARGE SCALE GENOMIC DNA]</scope>
    <source>
        <strain evidence="3">DSM 43163</strain>
    </source>
</reference>
<dbReference type="SUPFAM" id="SSF111331">
    <property type="entry name" value="NAD kinase/diacylglycerol kinase-like"/>
    <property type="match status" value="1"/>
</dbReference>
<proteinExistence type="predicted"/>
<evidence type="ECO:0000259" key="1">
    <source>
        <dbReference type="PROSITE" id="PS50146"/>
    </source>
</evidence>
<dbReference type="GO" id="GO:0005829">
    <property type="term" value="C:cytosol"/>
    <property type="evidence" value="ECO:0007669"/>
    <property type="project" value="TreeGrafter"/>
</dbReference>
<dbReference type="InterPro" id="IPR045540">
    <property type="entry name" value="YegS/DAGK_C"/>
</dbReference>
<dbReference type="InterPro" id="IPR016064">
    <property type="entry name" value="NAD/diacylglycerol_kinase_sf"/>
</dbReference>
<evidence type="ECO:0000313" key="3">
    <source>
        <dbReference type="Proteomes" id="UP000236723"/>
    </source>
</evidence>
<protein>
    <submittedName>
        <fullName evidence="2">Lipid kinase, YegS/Rv2252/BmrU family</fullName>
    </submittedName>
</protein>
<dbReference type="NCBIfam" id="TIGR00147">
    <property type="entry name" value="YegS/Rv2252/BmrU family lipid kinase"/>
    <property type="match status" value="1"/>
</dbReference>
<dbReference type="Proteomes" id="UP000236723">
    <property type="component" value="Unassembled WGS sequence"/>
</dbReference>
<dbReference type="InterPro" id="IPR001206">
    <property type="entry name" value="Diacylglycerol_kinase_cat_dom"/>
</dbReference>
<sequence>MRSKQDLEAAIRGQGRAALVVNARSRRGRRLFVKARRLLTEAGLTFAEVHPVTDPARLPDVLGEVLDRRPELVVVGGGDGTIAEAVSHLAQRDVALGVLPLGTTNNFARSLELPVNLAGAVRVLREGKVADVDVGFVAGKVFANMVSIGLSVAVAEQVPHELKRRIGRAAYGVTAARLMLRHRPFKATVEVNGKTYEMVTHQLNIANGSHHSGRLFAADASPDDRLLNVYRFGDRSRLRLAADTVAHMLAGPRRRLADDMFLNTSREVRVSTDPPLDIDVDGEIRGRTPVTVGLLPNALRVMVPQTFEDT</sequence>
<dbReference type="Gene3D" id="3.40.50.10330">
    <property type="entry name" value="Probable inorganic polyphosphate/atp-NAD kinase, domain 1"/>
    <property type="match status" value="1"/>
</dbReference>
<dbReference type="EMBL" id="FNVO01000003">
    <property type="protein sequence ID" value="SEG06067.1"/>
    <property type="molecule type" value="Genomic_DNA"/>
</dbReference>
<dbReference type="GO" id="GO:0005524">
    <property type="term" value="F:ATP binding"/>
    <property type="evidence" value="ECO:0007669"/>
    <property type="project" value="InterPro"/>
</dbReference>
<dbReference type="Gene3D" id="2.60.200.40">
    <property type="match status" value="1"/>
</dbReference>
<dbReference type="GO" id="GO:0019242">
    <property type="term" value="P:methylglyoxal biosynthetic process"/>
    <property type="evidence" value="ECO:0007669"/>
    <property type="project" value="InterPro"/>
</dbReference>
<dbReference type="PANTHER" id="PTHR30492">
    <property type="entry name" value="METHYLGLYOXAL SYNTHASE"/>
    <property type="match status" value="1"/>
</dbReference>
<keyword evidence="2" id="KW-0418">Kinase</keyword>
<dbReference type="PANTHER" id="PTHR30492:SF0">
    <property type="entry name" value="METHYLGLYOXAL SYNTHASE"/>
    <property type="match status" value="1"/>
</dbReference>
<gene>
    <name evidence="2" type="ORF">SAMN04489712_10365</name>
</gene>
<dbReference type="SMART" id="SM00046">
    <property type="entry name" value="DAGKc"/>
    <property type="match status" value="1"/>
</dbReference>